<evidence type="ECO:0000313" key="2">
    <source>
        <dbReference type="Proteomes" id="UP000267524"/>
    </source>
</evidence>
<dbReference type="Proteomes" id="UP000267524">
    <property type="component" value="Unassembled WGS sequence"/>
</dbReference>
<name>A0A3M7L9B2_9FLAO</name>
<proteinExistence type="predicted"/>
<sequence>MKHVIIIITVAASLLSCSKKEADSISGQKDSIKTIDSINTIRTKINDSIKVKNNKNRFQDLSGDHKFTHNLIKAPGSVNFKKMGRDDYDVSGSIKAGKNYVTINGTAIAVSSKHINFTGEIKQSIGENDNGKPYIRKGTKTFMSKDGGKTYRLQDMVNSSGFVDYIDIYF</sequence>
<reference evidence="1 2" key="1">
    <citation type="submission" date="2018-08" db="EMBL/GenBank/DDBJ databases">
        <title>Chryseobacterium nematophagum: a novel matrix digesting pathogen of nematodes.</title>
        <authorList>
            <person name="Page A."/>
            <person name="Roberts M."/>
            <person name="Felix M.-A."/>
            <person name="Weir W."/>
        </authorList>
    </citation>
    <scope>NUCLEOTIDE SEQUENCE [LARGE SCALE GENOMIC DNA]</scope>
    <source>
        <strain evidence="1 2">JUb275</strain>
    </source>
</reference>
<dbReference type="RefSeq" id="WP_122548574.1">
    <property type="nucleotide sequence ID" value="NZ_QWIV01000015.1"/>
</dbReference>
<protein>
    <submittedName>
        <fullName evidence="1">Uncharacterized protein</fullName>
    </submittedName>
</protein>
<accession>A0A3M7L9B2</accession>
<keyword evidence="2" id="KW-1185">Reference proteome</keyword>
<dbReference type="PROSITE" id="PS51257">
    <property type="entry name" value="PROKAR_LIPOPROTEIN"/>
    <property type="match status" value="1"/>
</dbReference>
<evidence type="ECO:0000313" key="1">
    <source>
        <dbReference type="EMBL" id="RMZ58132.1"/>
    </source>
</evidence>
<organism evidence="1 2">
    <name type="scientific">Chryseobacterium nematophagum</name>
    <dbReference type="NCBI Taxonomy" id="2305228"/>
    <lineage>
        <taxon>Bacteria</taxon>
        <taxon>Pseudomonadati</taxon>
        <taxon>Bacteroidota</taxon>
        <taxon>Flavobacteriia</taxon>
        <taxon>Flavobacteriales</taxon>
        <taxon>Weeksellaceae</taxon>
        <taxon>Chryseobacterium group</taxon>
        <taxon>Chryseobacterium</taxon>
    </lineage>
</organism>
<gene>
    <name evidence="1" type="ORF">D1632_17755</name>
</gene>
<comment type="caution">
    <text evidence="1">The sequence shown here is derived from an EMBL/GenBank/DDBJ whole genome shotgun (WGS) entry which is preliminary data.</text>
</comment>
<dbReference type="AlphaFoldDB" id="A0A3M7L9B2"/>
<dbReference type="EMBL" id="QWIV01000015">
    <property type="protein sequence ID" value="RMZ58132.1"/>
    <property type="molecule type" value="Genomic_DNA"/>
</dbReference>